<dbReference type="SUPFAM" id="SSF50341">
    <property type="entry name" value="CheW-like"/>
    <property type="match status" value="1"/>
</dbReference>
<dbReference type="PANTHER" id="PTHR22617:SF23">
    <property type="entry name" value="CHEMOTAXIS PROTEIN CHEW"/>
    <property type="match status" value="1"/>
</dbReference>
<protein>
    <submittedName>
        <fullName evidence="2">Chemotaxis signal transduction protein</fullName>
    </submittedName>
</protein>
<feature type="domain" description="CheW-like" evidence="1">
    <location>
        <begin position="20"/>
        <end position="154"/>
    </location>
</feature>
<dbReference type="SMART" id="SM00260">
    <property type="entry name" value="CheW"/>
    <property type="match status" value="1"/>
</dbReference>
<dbReference type="KEGG" id="mpz:Marpi_1493"/>
<dbReference type="InterPro" id="IPR036061">
    <property type="entry name" value="CheW-like_dom_sf"/>
</dbReference>
<organism evidence="2 3">
    <name type="scientific">Marinitoga piezophila (strain DSM 14283 / JCM 11233 / KA3)</name>
    <dbReference type="NCBI Taxonomy" id="443254"/>
    <lineage>
        <taxon>Bacteria</taxon>
        <taxon>Thermotogati</taxon>
        <taxon>Thermotogota</taxon>
        <taxon>Thermotogae</taxon>
        <taxon>Petrotogales</taxon>
        <taxon>Petrotogaceae</taxon>
        <taxon>Marinitoga</taxon>
    </lineage>
</organism>
<dbReference type="Pfam" id="PF01584">
    <property type="entry name" value="CheW"/>
    <property type="match status" value="1"/>
</dbReference>
<dbReference type="EMBL" id="CP003257">
    <property type="protein sequence ID" value="AEX85888.1"/>
    <property type="molecule type" value="Genomic_DNA"/>
</dbReference>
<dbReference type="AlphaFoldDB" id="H2J473"/>
<dbReference type="Gene3D" id="2.30.30.40">
    <property type="entry name" value="SH3 Domains"/>
    <property type="match status" value="1"/>
</dbReference>
<dbReference type="InterPro" id="IPR039315">
    <property type="entry name" value="CheW"/>
</dbReference>
<accession>H2J473</accession>
<evidence type="ECO:0000313" key="3">
    <source>
        <dbReference type="Proteomes" id="UP000007161"/>
    </source>
</evidence>
<dbReference type="GO" id="GO:0005829">
    <property type="term" value="C:cytosol"/>
    <property type="evidence" value="ECO:0007669"/>
    <property type="project" value="TreeGrafter"/>
</dbReference>
<name>H2J473_MARPK</name>
<dbReference type="HOGENOM" id="CLU_1702177_0_0_0"/>
<dbReference type="InterPro" id="IPR002545">
    <property type="entry name" value="CheW-lke_dom"/>
</dbReference>
<proteinExistence type="predicted"/>
<dbReference type="GO" id="GO:0007165">
    <property type="term" value="P:signal transduction"/>
    <property type="evidence" value="ECO:0007669"/>
    <property type="project" value="InterPro"/>
</dbReference>
<reference evidence="2 3" key="1">
    <citation type="journal article" date="2012" name="J. Bacteriol.">
        <title>Complete Genome Sequence of the Thermophilic, Piezophilic, Heterotrophic Bacterium Marinitoga piezophila KA3.</title>
        <authorList>
            <person name="Lucas S."/>
            <person name="Han J."/>
            <person name="Lapidus A."/>
            <person name="Cheng J.F."/>
            <person name="Goodwin L.A."/>
            <person name="Pitluck S."/>
            <person name="Peters L."/>
            <person name="Mikhailova N."/>
            <person name="Teshima H."/>
            <person name="Detter J.C."/>
            <person name="Han C."/>
            <person name="Tapia R."/>
            <person name="Land M."/>
            <person name="Hauser L."/>
            <person name="Kyrpides N.C."/>
            <person name="Ivanova N."/>
            <person name="Pagani I."/>
            <person name="Vannier P."/>
            <person name="Oger P."/>
            <person name="Bartlett D.H."/>
            <person name="Noll K.M."/>
            <person name="Woyke T."/>
            <person name="Jebbar M."/>
        </authorList>
    </citation>
    <scope>NUCLEOTIDE SEQUENCE [LARGE SCALE GENOMIC DNA]</scope>
    <source>
        <strain evidence="3">DSM 14283 / JCM 11233 / KA3</strain>
    </source>
</reference>
<evidence type="ECO:0000259" key="1">
    <source>
        <dbReference type="PROSITE" id="PS50851"/>
    </source>
</evidence>
<dbReference type="GO" id="GO:0006935">
    <property type="term" value="P:chemotaxis"/>
    <property type="evidence" value="ECO:0007669"/>
    <property type="project" value="InterPro"/>
</dbReference>
<dbReference type="STRING" id="443254.Marpi_1493"/>
<dbReference type="eggNOG" id="COG0835">
    <property type="taxonomic scope" value="Bacteria"/>
</dbReference>
<sequence length="154" mass="18386">MMKTNPFKDLKKKILLKDKMDSFIIFKIKDMQYALKTDYVKYILPYLEVKNVENMPEYIKGTIIYEDIPITLIDMSILLNQQSQEYTDKTFNIVFSIEDKMYSIFTNNIIDVITIDKNILKDAGEEFKEYFFVDKIFSYNMETFMVINPEKLIS</sequence>
<dbReference type="RefSeq" id="WP_014296959.1">
    <property type="nucleotide sequence ID" value="NC_016751.1"/>
</dbReference>
<evidence type="ECO:0000313" key="2">
    <source>
        <dbReference type="EMBL" id="AEX85888.1"/>
    </source>
</evidence>
<dbReference type="PROSITE" id="PS50851">
    <property type="entry name" value="CHEW"/>
    <property type="match status" value="1"/>
</dbReference>
<gene>
    <name evidence="2" type="ordered locus">Marpi_1493</name>
</gene>
<dbReference type="Proteomes" id="UP000007161">
    <property type="component" value="Chromosome"/>
</dbReference>
<dbReference type="PANTHER" id="PTHR22617">
    <property type="entry name" value="CHEMOTAXIS SENSOR HISTIDINE KINASE-RELATED"/>
    <property type="match status" value="1"/>
</dbReference>
<reference evidence="3" key="2">
    <citation type="submission" date="2012-01" db="EMBL/GenBank/DDBJ databases">
        <title>Complete sequence of chromosome of Marinitoga piezophila KA3.</title>
        <authorList>
            <person name="Lucas S."/>
            <person name="Han J."/>
            <person name="Lapidus A."/>
            <person name="Cheng J.-F."/>
            <person name="Goodwin L."/>
            <person name="Pitluck S."/>
            <person name="Peters L."/>
            <person name="Mikhailova N."/>
            <person name="Teshima H."/>
            <person name="Detter J.C."/>
            <person name="Han C."/>
            <person name="Tapia R."/>
            <person name="Land M."/>
            <person name="Hauser L."/>
            <person name="Kyrpides N."/>
            <person name="Ivanova N."/>
            <person name="Pagani I."/>
            <person name="Jebbar M."/>
            <person name="Vannier P."/>
            <person name="Oger P."/>
            <person name="Cario A."/>
            <person name="Bartlett D."/>
            <person name="Noll K.M."/>
            <person name="Woyke T."/>
        </authorList>
    </citation>
    <scope>NUCLEOTIDE SEQUENCE [LARGE SCALE GENOMIC DNA]</scope>
    <source>
        <strain evidence="3">DSM 14283 / JCM 11233 / KA3</strain>
    </source>
</reference>
<keyword evidence="3" id="KW-1185">Reference proteome</keyword>
<dbReference type="Gene3D" id="2.40.50.180">
    <property type="entry name" value="CheA-289, Domain 4"/>
    <property type="match status" value="1"/>
</dbReference>